<evidence type="ECO:0000256" key="8">
    <source>
        <dbReference type="ARBA" id="ARBA00047899"/>
    </source>
</evidence>
<dbReference type="PANTHER" id="PTHR48006:SF61">
    <property type="entry name" value="PROTEIN KINASE DOMAIN-CONTAINING PROTEIN"/>
    <property type="match status" value="1"/>
</dbReference>
<keyword evidence="3" id="KW-0723">Serine/threonine-protein kinase</keyword>
<sequence length="419" mass="46181">MLWFLEIHLYWAGKGTTAIPDRGVYGPLLSAIAITPNYDVRTGSGLSAGAIAGIVIGSCIFTGLILAMLWKKGYLGGDKEDKELRALELQTGYFSLRQIKSATHNFDSANKIGESGFGPVYKGVLSDGSEIAVKQLSARSKQGNREFVTEIGMISALQHPNLVKLYGCCIEGKELLLIYEYLENNCLARALFGSDDQKLKLDWSRRKKICMQIACGLAYLHEESRLKIVHRDIKATNVLLDKDLNAKISDFGLAKLDEGENTHISTRIAGTIGYLTDKADVYSFGIVALEIAYVLQEQGNLLELVDPNLGKYSKEEAMRMLNVALLCTNPSPTLRPSMSAVVKMFQGKMPVQPPVVNRGADMRFKAFDLLSQDSQTHVSTISANRSISTGAPWTDSSTHNDERTERSLSEKKLLYDADI</sequence>
<evidence type="ECO:0000259" key="11">
    <source>
        <dbReference type="PROSITE" id="PS50011"/>
    </source>
</evidence>
<evidence type="ECO:0000313" key="13">
    <source>
        <dbReference type="Proteomes" id="UP000215914"/>
    </source>
</evidence>
<keyword evidence="10" id="KW-0812">Transmembrane</keyword>
<dbReference type="EMBL" id="CM007904">
    <property type="protein sequence ID" value="OTF96524.1"/>
    <property type="molecule type" value="Genomic_DNA"/>
</dbReference>
<evidence type="ECO:0000256" key="9">
    <source>
        <dbReference type="ARBA" id="ARBA00048679"/>
    </source>
</evidence>
<evidence type="ECO:0000256" key="7">
    <source>
        <dbReference type="ARBA" id="ARBA00022840"/>
    </source>
</evidence>
<keyword evidence="10" id="KW-0472">Membrane</keyword>
<dbReference type="InterPro" id="IPR008271">
    <property type="entry name" value="Ser/Thr_kinase_AS"/>
</dbReference>
<keyword evidence="10" id="KW-1133">Transmembrane helix</keyword>
<dbReference type="Gene3D" id="1.10.510.10">
    <property type="entry name" value="Transferase(Phosphotransferase) domain 1"/>
    <property type="match status" value="1"/>
</dbReference>
<dbReference type="PROSITE" id="PS50011">
    <property type="entry name" value="PROTEIN_KINASE_DOM"/>
    <property type="match status" value="1"/>
</dbReference>
<organism evidence="12 13">
    <name type="scientific">Helianthus annuus</name>
    <name type="common">Common sunflower</name>
    <dbReference type="NCBI Taxonomy" id="4232"/>
    <lineage>
        <taxon>Eukaryota</taxon>
        <taxon>Viridiplantae</taxon>
        <taxon>Streptophyta</taxon>
        <taxon>Embryophyta</taxon>
        <taxon>Tracheophyta</taxon>
        <taxon>Spermatophyta</taxon>
        <taxon>Magnoliopsida</taxon>
        <taxon>eudicotyledons</taxon>
        <taxon>Gunneridae</taxon>
        <taxon>Pentapetalae</taxon>
        <taxon>asterids</taxon>
        <taxon>campanulids</taxon>
        <taxon>Asterales</taxon>
        <taxon>Asteraceae</taxon>
        <taxon>Asteroideae</taxon>
        <taxon>Heliantheae alliance</taxon>
        <taxon>Heliantheae</taxon>
        <taxon>Helianthus</taxon>
    </lineage>
</organism>
<dbReference type="OMA" id="RNTIHRT"/>
<evidence type="ECO:0000256" key="1">
    <source>
        <dbReference type="ARBA" id="ARBA00004479"/>
    </source>
</evidence>
<dbReference type="InterPro" id="IPR011009">
    <property type="entry name" value="Kinase-like_dom_sf"/>
</dbReference>
<dbReference type="EC" id="2.7.11.1" evidence="2"/>
<dbReference type="FunFam" id="3.30.200.20:FF:000217">
    <property type="entry name" value="probable LRR receptor-like serine/threonine-protein kinase At1g53430"/>
    <property type="match status" value="1"/>
</dbReference>
<dbReference type="SUPFAM" id="SSF56112">
    <property type="entry name" value="Protein kinase-like (PK-like)"/>
    <property type="match status" value="1"/>
</dbReference>
<dbReference type="FunFam" id="1.10.510.10:FF:001023">
    <property type="entry name" value="Os07g0541700 protein"/>
    <property type="match status" value="1"/>
</dbReference>
<accession>A0A251SCD6</accession>
<evidence type="ECO:0000256" key="2">
    <source>
        <dbReference type="ARBA" id="ARBA00012513"/>
    </source>
</evidence>
<comment type="catalytic activity">
    <reaction evidence="8">
        <text>L-threonyl-[protein] + ATP = O-phospho-L-threonyl-[protein] + ADP + H(+)</text>
        <dbReference type="Rhea" id="RHEA:46608"/>
        <dbReference type="Rhea" id="RHEA-COMP:11060"/>
        <dbReference type="Rhea" id="RHEA-COMP:11605"/>
        <dbReference type="ChEBI" id="CHEBI:15378"/>
        <dbReference type="ChEBI" id="CHEBI:30013"/>
        <dbReference type="ChEBI" id="CHEBI:30616"/>
        <dbReference type="ChEBI" id="CHEBI:61977"/>
        <dbReference type="ChEBI" id="CHEBI:456216"/>
        <dbReference type="EC" id="2.7.11.1"/>
    </reaction>
</comment>
<keyword evidence="7" id="KW-0067">ATP-binding</keyword>
<dbReference type="InterPro" id="IPR000719">
    <property type="entry name" value="Prot_kinase_dom"/>
</dbReference>
<dbReference type="GO" id="GO:0005524">
    <property type="term" value="F:ATP binding"/>
    <property type="evidence" value="ECO:0007669"/>
    <property type="project" value="UniProtKB-KW"/>
</dbReference>
<keyword evidence="6" id="KW-0418">Kinase</keyword>
<dbReference type="InParanoid" id="A0A251SCD6"/>
<dbReference type="GO" id="GO:0016020">
    <property type="term" value="C:membrane"/>
    <property type="evidence" value="ECO:0007669"/>
    <property type="project" value="UniProtKB-SubCell"/>
</dbReference>
<keyword evidence="4" id="KW-0808">Transferase</keyword>
<protein>
    <recommendedName>
        <fullName evidence="2">non-specific serine/threonine protein kinase</fullName>
        <ecNumber evidence="2">2.7.11.1</ecNumber>
    </recommendedName>
</protein>
<evidence type="ECO:0000313" key="12">
    <source>
        <dbReference type="EMBL" id="OTF96524.1"/>
    </source>
</evidence>
<evidence type="ECO:0000256" key="3">
    <source>
        <dbReference type="ARBA" id="ARBA00022527"/>
    </source>
</evidence>
<name>A0A251SCD6_HELAN</name>
<dbReference type="GO" id="GO:0004674">
    <property type="term" value="F:protein serine/threonine kinase activity"/>
    <property type="evidence" value="ECO:0000318"/>
    <property type="project" value="GO_Central"/>
</dbReference>
<dbReference type="PANTHER" id="PTHR48006">
    <property type="entry name" value="LEUCINE-RICH REPEAT-CONTAINING PROTEIN DDB_G0281931-RELATED"/>
    <property type="match status" value="1"/>
</dbReference>
<dbReference type="InterPro" id="IPR051824">
    <property type="entry name" value="LRR_Rcpt-Like_S/T_Kinase"/>
</dbReference>
<comment type="subcellular location">
    <subcellularLocation>
        <location evidence="1">Membrane</location>
        <topology evidence="1">Single-pass type I membrane protein</topology>
    </subcellularLocation>
</comment>
<dbReference type="SMART" id="SM00220">
    <property type="entry name" value="S_TKc"/>
    <property type="match status" value="1"/>
</dbReference>
<dbReference type="InterPro" id="IPR001245">
    <property type="entry name" value="Ser-Thr/Tyr_kinase_cat_dom"/>
</dbReference>
<proteinExistence type="predicted"/>
<feature type="transmembrane region" description="Helical" evidence="10">
    <location>
        <begin position="46"/>
        <end position="70"/>
    </location>
</feature>
<dbReference type="AlphaFoldDB" id="A0A251SCD6"/>
<evidence type="ECO:0000256" key="6">
    <source>
        <dbReference type="ARBA" id="ARBA00022777"/>
    </source>
</evidence>
<keyword evidence="5" id="KW-0547">Nucleotide-binding</keyword>
<feature type="domain" description="Protein kinase" evidence="11">
    <location>
        <begin position="106"/>
        <end position="355"/>
    </location>
</feature>
<comment type="catalytic activity">
    <reaction evidence="9">
        <text>L-seryl-[protein] + ATP = O-phospho-L-seryl-[protein] + ADP + H(+)</text>
        <dbReference type="Rhea" id="RHEA:17989"/>
        <dbReference type="Rhea" id="RHEA-COMP:9863"/>
        <dbReference type="Rhea" id="RHEA-COMP:11604"/>
        <dbReference type="ChEBI" id="CHEBI:15378"/>
        <dbReference type="ChEBI" id="CHEBI:29999"/>
        <dbReference type="ChEBI" id="CHEBI:30616"/>
        <dbReference type="ChEBI" id="CHEBI:83421"/>
        <dbReference type="ChEBI" id="CHEBI:456216"/>
        <dbReference type="EC" id="2.7.11.1"/>
    </reaction>
</comment>
<dbReference type="Gene3D" id="3.30.200.20">
    <property type="entry name" value="Phosphorylase Kinase, domain 1"/>
    <property type="match status" value="1"/>
</dbReference>
<dbReference type="Pfam" id="PF07714">
    <property type="entry name" value="PK_Tyr_Ser-Thr"/>
    <property type="match status" value="1"/>
</dbReference>
<evidence type="ECO:0000256" key="5">
    <source>
        <dbReference type="ARBA" id="ARBA00022741"/>
    </source>
</evidence>
<gene>
    <name evidence="12" type="ORF">HannXRQ_Chr15g0495111</name>
</gene>
<evidence type="ECO:0000256" key="4">
    <source>
        <dbReference type="ARBA" id="ARBA00022679"/>
    </source>
</evidence>
<reference evidence="13" key="1">
    <citation type="journal article" date="2017" name="Nature">
        <title>The sunflower genome provides insights into oil metabolism, flowering and Asterid evolution.</title>
        <authorList>
            <person name="Badouin H."/>
            <person name="Gouzy J."/>
            <person name="Grassa C.J."/>
            <person name="Murat F."/>
            <person name="Staton S.E."/>
            <person name="Cottret L."/>
            <person name="Lelandais-Briere C."/>
            <person name="Owens G.L."/>
            <person name="Carrere S."/>
            <person name="Mayjonade B."/>
            <person name="Legrand L."/>
            <person name="Gill N."/>
            <person name="Kane N.C."/>
            <person name="Bowers J.E."/>
            <person name="Hubner S."/>
            <person name="Bellec A."/>
            <person name="Berard A."/>
            <person name="Berges H."/>
            <person name="Blanchet N."/>
            <person name="Boniface M.C."/>
            <person name="Brunel D."/>
            <person name="Catrice O."/>
            <person name="Chaidir N."/>
            <person name="Claudel C."/>
            <person name="Donnadieu C."/>
            <person name="Faraut T."/>
            <person name="Fievet G."/>
            <person name="Helmstetter N."/>
            <person name="King M."/>
            <person name="Knapp S.J."/>
            <person name="Lai Z."/>
            <person name="Le Paslier M.C."/>
            <person name="Lippi Y."/>
            <person name="Lorenzon L."/>
            <person name="Mandel J.R."/>
            <person name="Marage G."/>
            <person name="Marchand G."/>
            <person name="Marquand E."/>
            <person name="Bret-Mestries E."/>
            <person name="Morien E."/>
            <person name="Nambeesan S."/>
            <person name="Nguyen T."/>
            <person name="Pegot-Espagnet P."/>
            <person name="Pouilly N."/>
            <person name="Raftis F."/>
            <person name="Sallet E."/>
            <person name="Schiex T."/>
            <person name="Thomas J."/>
            <person name="Vandecasteele C."/>
            <person name="Vares D."/>
            <person name="Vear F."/>
            <person name="Vautrin S."/>
            <person name="Crespi M."/>
            <person name="Mangin B."/>
            <person name="Burke J.M."/>
            <person name="Salse J."/>
            <person name="Munos S."/>
            <person name="Vincourt P."/>
            <person name="Rieseberg L.H."/>
            <person name="Langlade N.B."/>
        </authorList>
    </citation>
    <scope>NUCLEOTIDE SEQUENCE [LARGE SCALE GENOMIC DNA]</scope>
    <source>
        <strain evidence="13">cv. SF193</strain>
    </source>
</reference>
<dbReference type="Proteomes" id="UP000215914">
    <property type="component" value="Chromosome 15"/>
</dbReference>
<dbReference type="PROSITE" id="PS00108">
    <property type="entry name" value="PROTEIN_KINASE_ST"/>
    <property type="match status" value="1"/>
</dbReference>
<evidence type="ECO:0000256" key="10">
    <source>
        <dbReference type="SAM" id="Phobius"/>
    </source>
</evidence>
<keyword evidence="13" id="KW-1185">Reference proteome</keyword>